<protein>
    <recommendedName>
        <fullName evidence="3">Catalase core domain-containing protein</fullName>
    </recommendedName>
</protein>
<reference evidence="1" key="1">
    <citation type="submission" date="2020-04" db="EMBL/GenBank/DDBJ databases">
        <title>Draft genome resource of the tomato pathogen Pseudocercospora fuligena.</title>
        <authorList>
            <person name="Zaccaron A."/>
        </authorList>
    </citation>
    <scope>NUCLEOTIDE SEQUENCE</scope>
    <source>
        <strain evidence="1">PF001</strain>
    </source>
</reference>
<dbReference type="EMBL" id="JABCIY010000204">
    <property type="protein sequence ID" value="KAF7188892.1"/>
    <property type="molecule type" value="Genomic_DNA"/>
</dbReference>
<dbReference type="GO" id="GO:0020037">
    <property type="term" value="F:heme binding"/>
    <property type="evidence" value="ECO:0007669"/>
    <property type="project" value="InterPro"/>
</dbReference>
<dbReference type="GO" id="GO:0006979">
    <property type="term" value="P:response to oxidative stress"/>
    <property type="evidence" value="ECO:0007669"/>
    <property type="project" value="InterPro"/>
</dbReference>
<dbReference type="PANTHER" id="PTHR36195">
    <property type="entry name" value="DOMAIN PROTEIN, PUTATIVE (AFU_ORTHOLOGUE AFUA_5G01990)-RELATED-RELATED"/>
    <property type="match status" value="1"/>
</dbReference>
<dbReference type="Gene3D" id="2.40.180.10">
    <property type="entry name" value="Catalase core domain"/>
    <property type="match status" value="1"/>
</dbReference>
<organism evidence="1 2">
    <name type="scientific">Pseudocercospora fuligena</name>
    <dbReference type="NCBI Taxonomy" id="685502"/>
    <lineage>
        <taxon>Eukaryota</taxon>
        <taxon>Fungi</taxon>
        <taxon>Dikarya</taxon>
        <taxon>Ascomycota</taxon>
        <taxon>Pezizomycotina</taxon>
        <taxon>Dothideomycetes</taxon>
        <taxon>Dothideomycetidae</taxon>
        <taxon>Mycosphaerellales</taxon>
        <taxon>Mycosphaerellaceae</taxon>
        <taxon>Pseudocercospora</taxon>
    </lineage>
</organism>
<gene>
    <name evidence="1" type="ORF">HII31_09815</name>
</gene>
<dbReference type="AlphaFoldDB" id="A0A8H6VFT1"/>
<accession>A0A8H6VFT1</accession>
<dbReference type="SUPFAM" id="SSF56634">
    <property type="entry name" value="Heme-dependent catalase-like"/>
    <property type="match status" value="1"/>
</dbReference>
<dbReference type="PROSITE" id="PS51402">
    <property type="entry name" value="CATALASE_3"/>
    <property type="match status" value="1"/>
</dbReference>
<dbReference type="InterPro" id="IPR018028">
    <property type="entry name" value="Catalase"/>
</dbReference>
<dbReference type="GO" id="GO:0004096">
    <property type="term" value="F:catalase activity"/>
    <property type="evidence" value="ECO:0007669"/>
    <property type="project" value="InterPro"/>
</dbReference>
<proteinExistence type="predicted"/>
<dbReference type="PANTHER" id="PTHR36195:SF4">
    <property type="entry name" value="DOMAIN PROTEIN, PUTATIVE (AFU_ORTHOLOGUE AFUA_5G01990)-RELATED"/>
    <property type="match status" value="1"/>
</dbReference>
<comment type="caution">
    <text evidence="1">The sequence shown here is derived from an EMBL/GenBank/DDBJ whole genome shotgun (WGS) entry which is preliminary data.</text>
</comment>
<sequence length="368" mass="42696">MADLDLSQRKYIRWDAQGVGTIPLGEDQDIQAVADQINKQQEQQFDLHRHVYTGTHCRTQGIVKGSFIVHGNLPDHLRQGELFEQPGEYPVACRYSTEPGAPGFPDNVPAPRGFSMKIFNVKGDFFDAGKDTSTQDIEFNSTPAIELADAKTTKEIFDIRMKLGTLYGTKEMYSELAKRKDFDLQKARFEVPNKPLESLRMYSQTAYRFGDYVFKYCLVPNTQTQNGLHSLNIKSDHESDVLHRWLQNFNRKYGAEYLFQVQLLENLDEQPVEYSGVEWDSEKYPWQTVATLRIPRQEPFDLERKTFWEDHMRLDPWHGLKAYQPLGSSNRLRRVVYKASSDFRRKMNGRKEIAVKSIDEIPDPKGRL</sequence>
<dbReference type="Proteomes" id="UP000660729">
    <property type="component" value="Unassembled WGS sequence"/>
</dbReference>
<evidence type="ECO:0000313" key="1">
    <source>
        <dbReference type="EMBL" id="KAF7188892.1"/>
    </source>
</evidence>
<name>A0A8H6VFT1_9PEZI</name>
<dbReference type="OrthoDB" id="3358373at2759"/>
<keyword evidence="2" id="KW-1185">Reference proteome</keyword>
<dbReference type="InterPro" id="IPR020835">
    <property type="entry name" value="Catalase_sf"/>
</dbReference>
<evidence type="ECO:0000313" key="2">
    <source>
        <dbReference type="Proteomes" id="UP000660729"/>
    </source>
</evidence>
<evidence type="ECO:0008006" key="3">
    <source>
        <dbReference type="Google" id="ProtNLM"/>
    </source>
</evidence>